<dbReference type="Proteomes" id="UP000218702">
    <property type="component" value="Chromosome"/>
</dbReference>
<dbReference type="KEGG" id="dcm:NIES806_03810"/>
<dbReference type="GO" id="GO:0016301">
    <property type="term" value="F:kinase activity"/>
    <property type="evidence" value="ECO:0007669"/>
    <property type="project" value="UniProtKB-KW"/>
</dbReference>
<protein>
    <submittedName>
        <fullName evidence="1">Multi-sensor signal transduction histidine kinase</fullName>
    </submittedName>
</protein>
<name>A0A1Z4UY74_9CYAN</name>
<organism evidence="1 2">
    <name type="scientific">Dolichospermum compactum NIES-806</name>
    <dbReference type="NCBI Taxonomy" id="1973481"/>
    <lineage>
        <taxon>Bacteria</taxon>
        <taxon>Bacillati</taxon>
        <taxon>Cyanobacteriota</taxon>
        <taxon>Cyanophyceae</taxon>
        <taxon>Nostocales</taxon>
        <taxon>Aphanizomenonaceae</taxon>
        <taxon>Dolichospermum</taxon>
        <taxon>Dolichospermum compactum</taxon>
    </lineage>
</organism>
<evidence type="ECO:0000313" key="2">
    <source>
        <dbReference type="Proteomes" id="UP000218702"/>
    </source>
</evidence>
<evidence type="ECO:0000313" key="1">
    <source>
        <dbReference type="EMBL" id="BAZ84197.1"/>
    </source>
</evidence>
<sequence>MDRFTPFHILAQEMIEFIVRVRESGSDIDFVTEETEQVVRQLRQATSTARRSSKVKSQKSKRIYNELSSSLEWSIYFRRPVLVNYKKD</sequence>
<accession>A0A1Z4UY74</accession>
<keyword evidence="2" id="KW-1185">Reference proteome</keyword>
<gene>
    <name evidence="1" type="ORF">NIES806_03810</name>
</gene>
<proteinExistence type="predicted"/>
<reference evidence="1 2" key="1">
    <citation type="submission" date="2017-06" db="EMBL/GenBank/DDBJ databases">
        <title>Genome sequencing of cyanobaciteial culture collection at National Institute for Environmental Studies (NIES).</title>
        <authorList>
            <person name="Hirose Y."/>
            <person name="Shimura Y."/>
            <person name="Fujisawa T."/>
            <person name="Nakamura Y."/>
            <person name="Kawachi M."/>
        </authorList>
    </citation>
    <scope>NUCLEOTIDE SEQUENCE [LARGE SCALE GENOMIC DNA]</scope>
    <source>
        <strain evidence="1 2">NIES-806</strain>
    </source>
</reference>
<dbReference type="AlphaFoldDB" id="A0A1Z4UY74"/>
<dbReference type="EMBL" id="AP018316">
    <property type="protein sequence ID" value="BAZ84197.1"/>
    <property type="molecule type" value="Genomic_DNA"/>
</dbReference>
<keyword evidence="1" id="KW-0418">Kinase</keyword>
<keyword evidence="1" id="KW-0808">Transferase</keyword>